<protein>
    <submittedName>
        <fullName evidence="3">D-alanyl-D-alanine carboxypeptidase</fullName>
    </submittedName>
</protein>
<dbReference type="Gene3D" id="3.40.710.10">
    <property type="entry name" value="DD-peptidase/beta-lactamase superfamily"/>
    <property type="match status" value="2"/>
</dbReference>
<dbReference type="GO" id="GO:0004185">
    <property type="term" value="F:serine-type carboxypeptidase activity"/>
    <property type="evidence" value="ECO:0007669"/>
    <property type="project" value="InterPro"/>
</dbReference>
<comment type="similarity">
    <text evidence="1">Belongs to the peptidase S13 family.</text>
</comment>
<keyword evidence="2" id="KW-0378">Hydrolase</keyword>
<organism evidence="3 4">
    <name type="scientific">Candidatus Desulfaltia bathyphila</name>
    <dbReference type="NCBI Taxonomy" id="2841697"/>
    <lineage>
        <taxon>Bacteria</taxon>
        <taxon>Pseudomonadati</taxon>
        <taxon>Thermodesulfobacteriota</taxon>
        <taxon>Desulfobacteria</taxon>
        <taxon>Desulfobacterales</taxon>
        <taxon>Desulfobacterales incertae sedis</taxon>
        <taxon>Candidatus Desulfaltia</taxon>
    </lineage>
</organism>
<evidence type="ECO:0000313" key="4">
    <source>
        <dbReference type="Proteomes" id="UP000603545"/>
    </source>
</evidence>
<evidence type="ECO:0000256" key="2">
    <source>
        <dbReference type="ARBA" id="ARBA00022801"/>
    </source>
</evidence>
<evidence type="ECO:0000256" key="1">
    <source>
        <dbReference type="ARBA" id="ARBA00006096"/>
    </source>
</evidence>
<dbReference type="InterPro" id="IPR012338">
    <property type="entry name" value="Beta-lactam/transpept-like"/>
</dbReference>
<dbReference type="GO" id="GO:0006508">
    <property type="term" value="P:proteolysis"/>
    <property type="evidence" value="ECO:0007669"/>
    <property type="project" value="InterPro"/>
</dbReference>
<name>A0A8J6N2J4_9BACT</name>
<dbReference type="InterPro" id="IPR000667">
    <property type="entry name" value="Peptidase_S13"/>
</dbReference>
<keyword evidence="3" id="KW-0121">Carboxypeptidase</keyword>
<dbReference type="PANTHER" id="PTHR30023:SF0">
    <property type="entry name" value="PENICILLIN-SENSITIVE CARBOXYPEPTIDASE A"/>
    <property type="match status" value="1"/>
</dbReference>
<reference evidence="3 4" key="1">
    <citation type="submission" date="2020-08" db="EMBL/GenBank/DDBJ databases">
        <title>Bridging the membrane lipid divide: bacteria of the FCB group superphylum have the potential to synthesize archaeal ether lipids.</title>
        <authorList>
            <person name="Villanueva L."/>
            <person name="Von Meijenfeldt F.A.B."/>
            <person name="Westbye A.B."/>
            <person name="Yadav S."/>
            <person name="Hopmans E.C."/>
            <person name="Dutilh B.E."/>
            <person name="Sinninghe Damste J.S."/>
        </authorList>
    </citation>
    <scope>NUCLEOTIDE SEQUENCE [LARGE SCALE GENOMIC DNA]</scope>
    <source>
        <strain evidence="3">NIOZ-UU82</strain>
    </source>
</reference>
<dbReference type="PANTHER" id="PTHR30023">
    <property type="entry name" value="D-ALANYL-D-ALANINE CARBOXYPEPTIDASE"/>
    <property type="match status" value="1"/>
</dbReference>
<dbReference type="AlphaFoldDB" id="A0A8J6N2J4"/>
<evidence type="ECO:0000313" key="3">
    <source>
        <dbReference type="EMBL" id="MBC8198864.1"/>
    </source>
</evidence>
<gene>
    <name evidence="3" type="ORF">H8E80_02280</name>
</gene>
<proteinExistence type="inferred from homology"/>
<accession>A0A8J6N2J4</accession>
<dbReference type="Proteomes" id="UP000603545">
    <property type="component" value="Unassembled WGS sequence"/>
</dbReference>
<dbReference type="EMBL" id="JACNLL010000026">
    <property type="protein sequence ID" value="MBC8198864.1"/>
    <property type="molecule type" value="Genomic_DNA"/>
</dbReference>
<dbReference type="PRINTS" id="PR00922">
    <property type="entry name" value="DADACBPTASE3"/>
</dbReference>
<keyword evidence="3" id="KW-0645">Protease</keyword>
<dbReference type="GO" id="GO:0000270">
    <property type="term" value="P:peptidoglycan metabolic process"/>
    <property type="evidence" value="ECO:0007669"/>
    <property type="project" value="TreeGrafter"/>
</dbReference>
<sequence length="422" mass="47538">MPDVKYNFLSLLLIIYFLLPGQPENLWAENQYTQNNHPTKRSISKALQALQHDIGSNDAVLVANRQGRIIFSKNAEKPLIPASTLKILTSLVALHYLGPDYRFTTEFYMDAKANLKIKGYGDPLLISEILAKISKSLSADLSIKGQRINDLVLDDSYFIKKIVIPGKTESLEPYDAPNGALCVNFNTVYFKQLKDGSFISAEPQTPLLPIAFKRIKQSGLKKERIVLTHAENEITLYAGHLFQYLLNKEGIKTKGKIKLGTVRKDKNKLIYRYASEFTLKQIISRLLEHSNNFMANQILIATGAKVFGPPGTLGKGILAASTYAKNVLNIDNIRLVEGSGMSRRNRISAKNLAKIIKEFEPYYNLMRHLKGEYYKSGTLKGITTRTGYIENKKGELYRFVVMLNSPGKSMQNIMDSIHQLVE</sequence>
<dbReference type="Pfam" id="PF02113">
    <property type="entry name" value="Peptidase_S13"/>
    <property type="match status" value="1"/>
</dbReference>
<dbReference type="SUPFAM" id="SSF56601">
    <property type="entry name" value="beta-lactamase/transpeptidase-like"/>
    <property type="match status" value="1"/>
</dbReference>
<comment type="caution">
    <text evidence="3">The sequence shown here is derived from an EMBL/GenBank/DDBJ whole genome shotgun (WGS) entry which is preliminary data.</text>
</comment>